<reference evidence="7" key="3">
    <citation type="submission" date="2023-05" db="EMBL/GenBank/DDBJ databases">
        <authorList>
            <person name="Smith C.H."/>
        </authorList>
    </citation>
    <scope>NUCLEOTIDE SEQUENCE</scope>
    <source>
        <strain evidence="7">CHS0354</strain>
        <tissue evidence="7">Mantle</tissue>
    </source>
</reference>
<dbReference type="Pfam" id="PF01565">
    <property type="entry name" value="FAD_binding_4"/>
    <property type="match status" value="1"/>
</dbReference>
<reference evidence="7" key="1">
    <citation type="journal article" date="2021" name="Genome Biol. Evol.">
        <title>A High-Quality Reference Genome for a Parasitic Bivalve with Doubly Uniparental Inheritance (Bivalvia: Unionida).</title>
        <authorList>
            <person name="Smith C.H."/>
        </authorList>
    </citation>
    <scope>NUCLEOTIDE SEQUENCE</scope>
    <source>
        <strain evidence="7">CHS0354</strain>
    </source>
</reference>
<proteinExistence type="inferred from homology"/>
<dbReference type="InterPro" id="IPR016166">
    <property type="entry name" value="FAD-bd_PCMH"/>
</dbReference>
<comment type="cofactor">
    <cofactor evidence="1">
        <name>FAD</name>
        <dbReference type="ChEBI" id="CHEBI:57692"/>
    </cofactor>
</comment>
<dbReference type="Gene3D" id="3.30.465.10">
    <property type="match status" value="1"/>
</dbReference>
<sequence length="170" mass="18508">MIVMANSVEDVQKSVLFANRYDLLVTVHSSGHDYNGRSTADGSLMIDLSSMKEISINLQSKRHEAGEVTVESGNSWLKIYEKVQSVDRVVVGGSSHTVSPGGYTLGGGHSPISRSFGLAADQVLETKHLELFVIKALMVKSKTTKQVGLGLGGYYIAVKSEQFYRLKTKI</sequence>
<organism evidence="7 8">
    <name type="scientific">Potamilus streckersoni</name>
    <dbReference type="NCBI Taxonomy" id="2493646"/>
    <lineage>
        <taxon>Eukaryota</taxon>
        <taxon>Metazoa</taxon>
        <taxon>Spiralia</taxon>
        <taxon>Lophotrochozoa</taxon>
        <taxon>Mollusca</taxon>
        <taxon>Bivalvia</taxon>
        <taxon>Autobranchia</taxon>
        <taxon>Heteroconchia</taxon>
        <taxon>Palaeoheterodonta</taxon>
        <taxon>Unionida</taxon>
        <taxon>Unionoidea</taxon>
        <taxon>Unionidae</taxon>
        <taxon>Ambleminae</taxon>
        <taxon>Lampsilini</taxon>
        <taxon>Potamilus</taxon>
    </lineage>
</organism>
<protein>
    <recommendedName>
        <fullName evidence="6">FAD-binding PCMH-type domain-containing protein</fullName>
    </recommendedName>
</protein>
<name>A0AAE0WBB8_9BIVA</name>
<dbReference type="SUPFAM" id="SSF56176">
    <property type="entry name" value="FAD-binding/transporter-associated domain-like"/>
    <property type="match status" value="1"/>
</dbReference>
<dbReference type="InterPro" id="IPR016169">
    <property type="entry name" value="FAD-bd_PCMH_sub2"/>
</dbReference>
<evidence type="ECO:0000256" key="2">
    <source>
        <dbReference type="ARBA" id="ARBA00005466"/>
    </source>
</evidence>
<accession>A0AAE0WBB8</accession>
<evidence type="ECO:0000256" key="5">
    <source>
        <dbReference type="ARBA" id="ARBA00023002"/>
    </source>
</evidence>
<keyword evidence="5" id="KW-0560">Oxidoreductase</keyword>
<gene>
    <name evidence="7" type="ORF">CHS0354_004434</name>
</gene>
<keyword evidence="3" id="KW-0285">Flavoprotein</keyword>
<dbReference type="PROSITE" id="PS51387">
    <property type="entry name" value="FAD_PCMH"/>
    <property type="match status" value="1"/>
</dbReference>
<dbReference type="InterPro" id="IPR036318">
    <property type="entry name" value="FAD-bd_PCMH-like_sf"/>
</dbReference>
<evidence type="ECO:0000256" key="1">
    <source>
        <dbReference type="ARBA" id="ARBA00001974"/>
    </source>
</evidence>
<evidence type="ECO:0000256" key="4">
    <source>
        <dbReference type="ARBA" id="ARBA00022827"/>
    </source>
</evidence>
<evidence type="ECO:0000313" key="8">
    <source>
        <dbReference type="Proteomes" id="UP001195483"/>
    </source>
</evidence>
<dbReference type="AlphaFoldDB" id="A0AAE0WBB8"/>
<dbReference type="EMBL" id="JAEAOA010000329">
    <property type="protein sequence ID" value="KAK3607170.1"/>
    <property type="molecule type" value="Genomic_DNA"/>
</dbReference>
<evidence type="ECO:0000313" key="7">
    <source>
        <dbReference type="EMBL" id="KAK3607170.1"/>
    </source>
</evidence>
<comment type="caution">
    <text evidence="7">The sequence shown here is derived from an EMBL/GenBank/DDBJ whole genome shotgun (WGS) entry which is preliminary data.</text>
</comment>
<dbReference type="InterPro" id="IPR050416">
    <property type="entry name" value="FAD-linked_Oxidoreductase"/>
</dbReference>
<dbReference type="PANTHER" id="PTHR42973:SF39">
    <property type="entry name" value="FAD-BINDING PCMH-TYPE DOMAIN-CONTAINING PROTEIN"/>
    <property type="match status" value="1"/>
</dbReference>
<feature type="domain" description="FAD-binding PCMH-type" evidence="6">
    <location>
        <begin position="1"/>
        <end position="170"/>
    </location>
</feature>
<dbReference type="PANTHER" id="PTHR42973">
    <property type="entry name" value="BINDING OXIDOREDUCTASE, PUTATIVE (AFU_ORTHOLOGUE AFUA_1G17690)-RELATED"/>
    <property type="match status" value="1"/>
</dbReference>
<evidence type="ECO:0000259" key="6">
    <source>
        <dbReference type="PROSITE" id="PS51387"/>
    </source>
</evidence>
<comment type="similarity">
    <text evidence="2">Belongs to the oxygen-dependent FAD-linked oxidoreductase family.</text>
</comment>
<reference evidence="7" key="2">
    <citation type="journal article" date="2021" name="Genome Biol. Evol.">
        <title>Developing a high-quality reference genome for a parasitic bivalve with doubly uniparental inheritance (Bivalvia: Unionida).</title>
        <authorList>
            <person name="Smith C.H."/>
        </authorList>
    </citation>
    <scope>NUCLEOTIDE SEQUENCE</scope>
    <source>
        <strain evidence="7">CHS0354</strain>
        <tissue evidence="7">Mantle</tissue>
    </source>
</reference>
<evidence type="ECO:0000256" key="3">
    <source>
        <dbReference type="ARBA" id="ARBA00022630"/>
    </source>
</evidence>
<dbReference type="GO" id="GO:0016491">
    <property type="term" value="F:oxidoreductase activity"/>
    <property type="evidence" value="ECO:0007669"/>
    <property type="project" value="UniProtKB-KW"/>
</dbReference>
<keyword evidence="4" id="KW-0274">FAD</keyword>
<dbReference type="Proteomes" id="UP001195483">
    <property type="component" value="Unassembled WGS sequence"/>
</dbReference>
<dbReference type="GO" id="GO:0071949">
    <property type="term" value="F:FAD binding"/>
    <property type="evidence" value="ECO:0007669"/>
    <property type="project" value="InterPro"/>
</dbReference>
<dbReference type="InterPro" id="IPR006094">
    <property type="entry name" value="Oxid_FAD_bind_N"/>
</dbReference>
<keyword evidence="8" id="KW-1185">Reference proteome</keyword>